<dbReference type="InterPro" id="IPR001998">
    <property type="entry name" value="Xylose_isomerase"/>
</dbReference>
<evidence type="ECO:0000313" key="2">
    <source>
        <dbReference type="Proteomes" id="UP000325849"/>
    </source>
</evidence>
<organism evidence="1 2">
    <name type="scientific">Streptomyces adustus</name>
    <dbReference type="NCBI Taxonomy" id="1609272"/>
    <lineage>
        <taxon>Bacteria</taxon>
        <taxon>Bacillati</taxon>
        <taxon>Actinomycetota</taxon>
        <taxon>Actinomycetes</taxon>
        <taxon>Kitasatosporales</taxon>
        <taxon>Streptomycetaceae</taxon>
        <taxon>Streptomyces</taxon>
    </lineage>
</organism>
<dbReference type="EMBL" id="VJZD01000154">
    <property type="protein sequence ID" value="MPY35352.1"/>
    <property type="molecule type" value="Genomic_DNA"/>
</dbReference>
<dbReference type="AlphaFoldDB" id="A0A5N8VKU6"/>
<accession>A0A5N8VKU6</accession>
<reference evidence="1 2" key="1">
    <citation type="submission" date="2019-07" db="EMBL/GenBank/DDBJ databases">
        <title>New species of Amycolatopsis and Streptomyces.</title>
        <authorList>
            <person name="Duangmal K."/>
            <person name="Teo W.F.A."/>
            <person name="Lipun K."/>
        </authorList>
    </citation>
    <scope>NUCLEOTIDE SEQUENCE [LARGE SCALE GENOMIC DNA]</scope>
    <source>
        <strain evidence="1 2">NBRC 109810</strain>
    </source>
</reference>
<protein>
    <submittedName>
        <fullName evidence="1">Xylose isomerase</fullName>
    </submittedName>
</protein>
<dbReference type="GO" id="GO:0009045">
    <property type="term" value="F:xylose isomerase activity"/>
    <property type="evidence" value="ECO:0007669"/>
    <property type="project" value="InterPro"/>
</dbReference>
<evidence type="ECO:0000313" key="1">
    <source>
        <dbReference type="EMBL" id="MPY35352.1"/>
    </source>
</evidence>
<comment type="caution">
    <text evidence="1">The sequence shown here is derived from an EMBL/GenBank/DDBJ whole genome shotgun (WGS) entry which is preliminary data.</text>
</comment>
<dbReference type="PROSITE" id="PS51415">
    <property type="entry name" value="XYLOSE_ISOMERASE"/>
    <property type="match status" value="1"/>
</dbReference>
<name>A0A5N8VKU6_9ACTN</name>
<dbReference type="Proteomes" id="UP000325849">
    <property type="component" value="Unassembled WGS sequence"/>
</dbReference>
<proteinExistence type="predicted"/>
<dbReference type="GO" id="GO:0005975">
    <property type="term" value="P:carbohydrate metabolic process"/>
    <property type="evidence" value="ECO:0007669"/>
    <property type="project" value="InterPro"/>
</dbReference>
<sequence length="57" mass="6074">AARLDELAQPTAADGLQALLADRASFEEFDVDAAAARGMAFERLDQLAMDHLLGTRG</sequence>
<feature type="non-terminal residue" evidence="1">
    <location>
        <position position="1"/>
    </location>
</feature>
<keyword evidence="2" id="KW-1185">Reference proteome</keyword>
<dbReference type="Gene3D" id="3.20.20.150">
    <property type="entry name" value="Divalent-metal-dependent TIM barrel enzymes"/>
    <property type="match status" value="1"/>
</dbReference>
<gene>
    <name evidence="1" type="ORF">FNH09_30185</name>
</gene>
<keyword evidence="1" id="KW-0413">Isomerase</keyword>